<dbReference type="PATRIC" id="fig|1094557.3.peg.415"/>
<dbReference type="HOGENOM" id="CLU_1615775_0_0_5"/>
<comment type="caution">
    <text evidence="1">The sequence shown here is derived from an EMBL/GenBank/DDBJ whole genome shotgun (WGS) entry which is preliminary data.</text>
</comment>
<keyword evidence="2" id="KW-1185">Reference proteome</keyword>
<evidence type="ECO:0000313" key="2">
    <source>
        <dbReference type="Proteomes" id="UP000009017"/>
    </source>
</evidence>
<protein>
    <submittedName>
        <fullName evidence="1">Uncharacterized protein</fullName>
    </submittedName>
</protein>
<gene>
    <name evidence="1" type="ORF">ME3_00389</name>
</gene>
<evidence type="ECO:0000313" key="1">
    <source>
        <dbReference type="EMBL" id="EJF91323.1"/>
    </source>
</evidence>
<organism evidence="1 2">
    <name type="scientific">Bartonella melophagi K-2C</name>
    <dbReference type="NCBI Taxonomy" id="1094557"/>
    <lineage>
        <taxon>Bacteria</taxon>
        <taxon>Pseudomonadati</taxon>
        <taxon>Pseudomonadota</taxon>
        <taxon>Alphaproteobacteria</taxon>
        <taxon>Hyphomicrobiales</taxon>
        <taxon>Bartonellaceae</taxon>
        <taxon>Bartonella</taxon>
    </lineage>
</organism>
<proteinExistence type="predicted"/>
<dbReference type="AlphaFoldDB" id="J0ZRJ6"/>
<name>J0ZRJ6_9HYPH</name>
<sequence>MLTSQIMLVMLPSQAMLLLKTMPFFSNNKVCLCLPLSLHSLYLSFKKIPHALALLFSSHNASSSLRHNAFSSSVPIHCTSSFLTRMPLQVINSLSQAISLPPFKTRLPHRLKQYLLIPQPQTSPQSNVPLPFKGNTFLLNKTTHQPPQAIKRAIRDNEDTFLTH</sequence>
<reference evidence="1 2" key="1">
    <citation type="submission" date="2012-03" db="EMBL/GenBank/DDBJ databases">
        <title>The Genome Sequence of Bartonella melophagi K-2C.</title>
        <authorList>
            <consortium name="The Broad Institute Genome Sequencing Platform"/>
            <consortium name="The Broad Institute Genome Sequencing Center for Infectious Disease"/>
            <person name="Feldgarden M."/>
            <person name="Kirby J."/>
            <person name="Kosoy M."/>
            <person name="Birtles R."/>
            <person name="Probert W.S."/>
            <person name="Chiaraviglio L."/>
            <person name="Young S.K."/>
            <person name="Zeng Q."/>
            <person name="Gargeya S."/>
            <person name="Fitzgerald M."/>
            <person name="Haas B."/>
            <person name="Abouelleil A."/>
            <person name="Alvarado L."/>
            <person name="Arachchi H.M."/>
            <person name="Berlin A."/>
            <person name="Chapman S.B."/>
            <person name="Gearin G."/>
            <person name="Goldberg J."/>
            <person name="Griggs A."/>
            <person name="Gujja S."/>
            <person name="Hansen M."/>
            <person name="Heiman D."/>
            <person name="Howarth C."/>
            <person name="Larimer J."/>
            <person name="Lui A."/>
            <person name="MacDonald P.J.P."/>
            <person name="McCowen C."/>
            <person name="Montmayeur A."/>
            <person name="Murphy C."/>
            <person name="Neiman D."/>
            <person name="Pearson M."/>
            <person name="Priest M."/>
            <person name="Roberts A."/>
            <person name="Saif S."/>
            <person name="Shea T."/>
            <person name="Sisk P."/>
            <person name="Stolte C."/>
            <person name="Sykes S."/>
            <person name="Wortman J."/>
            <person name="Nusbaum C."/>
            <person name="Birren B."/>
        </authorList>
    </citation>
    <scope>NUCLEOTIDE SEQUENCE [LARGE SCALE GENOMIC DNA]</scope>
    <source>
        <strain evidence="1 2">K-2C</strain>
    </source>
</reference>
<dbReference type="Proteomes" id="UP000009017">
    <property type="component" value="Unassembled WGS sequence"/>
</dbReference>
<accession>J0ZRJ6</accession>
<dbReference type="EMBL" id="AIMA01000004">
    <property type="protein sequence ID" value="EJF91323.1"/>
    <property type="molecule type" value="Genomic_DNA"/>
</dbReference>